<dbReference type="GO" id="GO:0008180">
    <property type="term" value="C:COP9 signalosome"/>
    <property type="evidence" value="ECO:0007669"/>
    <property type="project" value="UniProtKB-KW"/>
</dbReference>
<dbReference type="GO" id="GO:0005829">
    <property type="term" value="C:cytosol"/>
    <property type="evidence" value="ECO:0007669"/>
    <property type="project" value="TreeGrafter"/>
</dbReference>
<comment type="subcellular location">
    <subcellularLocation>
        <location evidence="2">Cytoplasm</location>
    </subcellularLocation>
    <subcellularLocation>
        <location evidence="1">Nucleus</location>
    </subcellularLocation>
</comment>
<dbReference type="Pfam" id="PF22241">
    <property type="entry name" value="PSMD12-CSN4_N"/>
    <property type="match status" value="1"/>
</dbReference>
<evidence type="ECO:0000256" key="7">
    <source>
        <dbReference type="ARBA" id="ARBA00023242"/>
    </source>
</evidence>
<evidence type="ECO:0000256" key="5">
    <source>
        <dbReference type="ARBA" id="ARBA00022490"/>
    </source>
</evidence>
<feature type="transmembrane region" description="Helical" evidence="9">
    <location>
        <begin position="593"/>
        <end position="611"/>
    </location>
</feature>
<protein>
    <recommendedName>
        <fullName evidence="4">COP9 signalosome complex subunit 4</fullName>
    </recommendedName>
</protein>
<dbReference type="InterPro" id="IPR013901">
    <property type="entry name" value="Anthrone_oxy"/>
</dbReference>
<name>A0A5N6KZY4_9ROSI</name>
<dbReference type="OrthoDB" id="295656at2759"/>
<evidence type="ECO:0000256" key="9">
    <source>
        <dbReference type="SAM" id="Phobius"/>
    </source>
</evidence>
<dbReference type="PANTHER" id="PTHR10855">
    <property type="entry name" value="26S PROTEASOME NON-ATPASE REGULATORY SUBUNIT 12/COP9 SIGNALOSOME COMPLEX SUBUNIT 4"/>
    <property type="match status" value="1"/>
</dbReference>
<dbReference type="Pfam" id="PF01399">
    <property type="entry name" value="PCI"/>
    <property type="match status" value="1"/>
</dbReference>
<evidence type="ECO:0000256" key="6">
    <source>
        <dbReference type="ARBA" id="ARBA00022790"/>
    </source>
</evidence>
<dbReference type="AlphaFoldDB" id="A0A5N6KZY4"/>
<dbReference type="InterPro" id="IPR036388">
    <property type="entry name" value="WH-like_DNA-bd_sf"/>
</dbReference>
<organism evidence="11 12">
    <name type="scientific">Carpinus fangiana</name>
    <dbReference type="NCBI Taxonomy" id="176857"/>
    <lineage>
        <taxon>Eukaryota</taxon>
        <taxon>Viridiplantae</taxon>
        <taxon>Streptophyta</taxon>
        <taxon>Embryophyta</taxon>
        <taxon>Tracheophyta</taxon>
        <taxon>Spermatophyta</taxon>
        <taxon>Magnoliopsida</taxon>
        <taxon>eudicotyledons</taxon>
        <taxon>Gunneridae</taxon>
        <taxon>Pentapetalae</taxon>
        <taxon>rosids</taxon>
        <taxon>fabids</taxon>
        <taxon>Fagales</taxon>
        <taxon>Betulaceae</taxon>
        <taxon>Carpinus</taxon>
    </lineage>
</organism>
<keyword evidence="6" id="KW-0736">Signalosome</keyword>
<feature type="domain" description="PCI" evidence="10">
    <location>
        <begin position="214"/>
        <end position="381"/>
    </location>
</feature>
<feature type="compositionally biased region" description="Basic and acidic residues" evidence="8">
    <location>
        <begin position="633"/>
        <end position="657"/>
    </location>
</feature>
<evidence type="ECO:0000313" key="11">
    <source>
        <dbReference type="EMBL" id="KAB8356649.1"/>
    </source>
</evidence>
<proteinExistence type="inferred from homology"/>
<accession>A0A5N6KZY4</accession>
<evidence type="ECO:0000256" key="8">
    <source>
        <dbReference type="SAM" id="MobiDB-lite"/>
    </source>
</evidence>
<comment type="similarity">
    <text evidence="3">Belongs to the CSN4 family.</text>
</comment>
<keyword evidence="5" id="KW-0963">Cytoplasm</keyword>
<sequence length="895" mass="97768">MSSSPIQTSFADAINEVHGVPAANRPAAYEALLEHIYSSTEVEAGISAYLASLLGSDRTILDVTPPTDPLSIVQSRTLLAAFTNRLSQHPSQDLHLSVAQAAIALIQPRVVSFEEQDAALKLLVASAFESQEDYIASARTLATINLDSNTSRNVSDTDRANIWVRIVRCFLEEDDPTSALQNINRIKNISHNIKDPALLLQFRMSQARILDSQRSFLDASAAYHTVSLDSSVDEDDRLQTLSAAIACAVLAPAGPLRARALARLYKDDRAQQVDEYSILEKIFLDRVLEPAEVQAFAAKLPAHQLARTADGTTVLERAVLEHNLLGASKLYRNIGIEALGLLLGVDAERAEQYAAGMIEQGRLVGSIDQIDQVIFFAEAPAGDATRSTKTRDGDKKQTPTTLSEMRQWDANVQRLAEEVAHKSLNHEVDESTNNIRTSSASIVEKGERESVPHPERWTLERACHIKSVLGQLVYGADTDLAEHTSYPLSNSRAKRRHGYRDIMETPSLPLVPIAKVLGITSSMFLAGSTATYSFLLVPTILSTSSSEATIASQWRTAYRIGFYVTPPQCLIAGASWTYLALTVPSEAFGLRVLYTTAAILIPSIIPYTITIQRKLNATLSRRAERLCGPGEGTRAEKLGIDDEQTKQEEESGESTRDLVDRWSKHNYGRAAMVGIGALCGVWASLNEAFLSGVQVGANAIIGELLKQQALAKAGTRVGAIETVETRAGGTNTVDRQLVVQAPPYRSTEQLGRQLHEPARLGQHGHRRPGPAPRSCRCQSSEDGAACACLTRLPDPALEAGSRPLYFLQPGLTRQWQSTSLRPVWRCCTEVAAPFHTILCRILPTRKTLRRSIKYAVNAPLWLLGFFLGILDGIWDDLGHSPTTGSGKTNLPLDPR</sequence>
<evidence type="ECO:0000256" key="4">
    <source>
        <dbReference type="ARBA" id="ARBA00014881"/>
    </source>
</evidence>
<keyword evidence="12" id="KW-1185">Reference proteome</keyword>
<dbReference type="PANTHER" id="PTHR10855:SF2">
    <property type="entry name" value="COP9 SIGNALOSOME COMPLEX SUBUNIT 4"/>
    <property type="match status" value="1"/>
</dbReference>
<dbReference type="InterPro" id="IPR040134">
    <property type="entry name" value="PSMD12/CSN4"/>
</dbReference>
<dbReference type="PROSITE" id="PS50250">
    <property type="entry name" value="PCI"/>
    <property type="match status" value="1"/>
</dbReference>
<keyword evidence="7" id="KW-0539">Nucleus</keyword>
<feature type="transmembrane region" description="Helical" evidence="9">
    <location>
        <begin position="516"/>
        <end position="541"/>
    </location>
</feature>
<feature type="transmembrane region" description="Helical" evidence="9">
    <location>
        <begin position="854"/>
        <end position="874"/>
    </location>
</feature>
<gene>
    <name evidence="11" type="ORF">FH972_024226</name>
</gene>
<feature type="transmembrane region" description="Helical" evidence="9">
    <location>
        <begin position="562"/>
        <end position="581"/>
    </location>
</feature>
<evidence type="ECO:0000256" key="3">
    <source>
        <dbReference type="ARBA" id="ARBA00010417"/>
    </source>
</evidence>
<evidence type="ECO:0000313" key="12">
    <source>
        <dbReference type="Proteomes" id="UP000327013"/>
    </source>
</evidence>
<dbReference type="Pfam" id="PF08592">
    <property type="entry name" value="Anthrone_oxy"/>
    <property type="match status" value="1"/>
</dbReference>
<reference evidence="11 12" key="1">
    <citation type="submission" date="2019-06" db="EMBL/GenBank/DDBJ databases">
        <title>A chromosomal-level reference genome of Carpinus fangiana (Coryloideae, Betulaceae).</title>
        <authorList>
            <person name="Yang X."/>
            <person name="Wang Z."/>
            <person name="Zhang L."/>
            <person name="Hao G."/>
            <person name="Liu J."/>
            <person name="Yang Y."/>
        </authorList>
    </citation>
    <scope>NUCLEOTIDE SEQUENCE [LARGE SCALE GENOMIC DNA]</scope>
    <source>
        <strain evidence="11">Cfa_2016G</strain>
        <tissue evidence="11">Leaf</tissue>
    </source>
</reference>
<evidence type="ECO:0000256" key="1">
    <source>
        <dbReference type="ARBA" id="ARBA00004123"/>
    </source>
</evidence>
<keyword evidence="9" id="KW-0472">Membrane</keyword>
<evidence type="ECO:0000259" key="10">
    <source>
        <dbReference type="PROSITE" id="PS50250"/>
    </source>
</evidence>
<keyword evidence="9" id="KW-1133">Transmembrane helix</keyword>
<dbReference type="InterPro" id="IPR054559">
    <property type="entry name" value="PSMD12-CSN4-like_N"/>
</dbReference>
<keyword evidence="9" id="KW-0812">Transmembrane</keyword>
<dbReference type="InterPro" id="IPR036390">
    <property type="entry name" value="WH_DNA-bd_sf"/>
</dbReference>
<dbReference type="EMBL" id="VIBQ01000016">
    <property type="protein sequence ID" value="KAB8356649.1"/>
    <property type="molecule type" value="Genomic_DNA"/>
</dbReference>
<dbReference type="InterPro" id="IPR000717">
    <property type="entry name" value="PCI_dom"/>
</dbReference>
<feature type="region of interest" description="Disordered" evidence="8">
    <location>
        <begin position="629"/>
        <end position="657"/>
    </location>
</feature>
<dbReference type="Gene3D" id="1.10.10.10">
    <property type="entry name" value="Winged helix-like DNA-binding domain superfamily/Winged helix DNA-binding domain"/>
    <property type="match status" value="1"/>
</dbReference>
<dbReference type="SMART" id="SM00088">
    <property type="entry name" value="PINT"/>
    <property type="match status" value="1"/>
</dbReference>
<dbReference type="SUPFAM" id="SSF46785">
    <property type="entry name" value="Winged helix' DNA-binding domain"/>
    <property type="match status" value="1"/>
</dbReference>
<comment type="caution">
    <text evidence="11">The sequence shown here is derived from an EMBL/GenBank/DDBJ whole genome shotgun (WGS) entry which is preliminary data.</text>
</comment>
<evidence type="ECO:0000256" key="2">
    <source>
        <dbReference type="ARBA" id="ARBA00004496"/>
    </source>
</evidence>
<dbReference type="Proteomes" id="UP000327013">
    <property type="component" value="Unassembled WGS sequence"/>
</dbReference>